<dbReference type="Proteomes" id="UP000785171">
    <property type="component" value="Unassembled WGS sequence"/>
</dbReference>
<reference evidence="1" key="3">
    <citation type="submission" date="2020-06" db="EMBL/GenBank/DDBJ databases">
        <authorList>
            <person name="Studholme D.J."/>
        </authorList>
    </citation>
    <scope>NUCLEOTIDE SEQUENCE</scope>
    <source>
        <strain evidence="1">NZFS 2646</strain>
        <strain evidence="2">NZFS 3630</strain>
    </source>
</reference>
<dbReference type="EMBL" id="MBDN02000356">
    <property type="protein sequence ID" value="RLN76007.1"/>
    <property type="molecule type" value="Genomic_DNA"/>
</dbReference>
<dbReference type="Proteomes" id="UP000792063">
    <property type="component" value="Unassembled WGS sequence"/>
</dbReference>
<proteinExistence type="predicted"/>
<dbReference type="AlphaFoldDB" id="A0A421FE81"/>
<dbReference type="Proteomes" id="UP000285624">
    <property type="component" value="Unassembled WGS sequence"/>
</dbReference>
<evidence type="ECO:0000313" key="2">
    <source>
        <dbReference type="EMBL" id="KAG2518309.1"/>
    </source>
</evidence>
<dbReference type="Proteomes" id="UP000285883">
    <property type="component" value="Unassembled WGS sequence"/>
</dbReference>
<organism evidence="3 6">
    <name type="scientific">Phytophthora kernoviae</name>
    <dbReference type="NCBI Taxonomy" id="325452"/>
    <lineage>
        <taxon>Eukaryota</taxon>
        <taxon>Sar</taxon>
        <taxon>Stramenopiles</taxon>
        <taxon>Oomycota</taxon>
        <taxon>Peronosporomycetes</taxon>
        <taxon>Peronosporales</taxon>
        <taxon>Peronosporaceae</taxon>
        <taxon>Phytophthora</taxon>
    </lineage>
</organism>
<evidence type="ECO:0000313" key="4">
    <source>
        <dbReference type="EMBL" id="RLN76007.1"/>
    </source>
</evidence>
<reference evidence="1" key="1">
    <citation type="journal article" date="2015" name="Genom Data">
        <title>Genome sequences of six Phytophthora species associated with forests in New Zealand.</title>
        <authorList>
            <person name="Studholme D.J."/>
            <person name="McDougal R.L."/>
            <person name="Sambles C."/>
            <person name="Hansen E."/>
            <person name="Hardy G."/>
            <person name="Grant M."/>
            <person name="Ganley R.J."/>
            <person name="Williams N.M."/>
        </authorList>
    </citation>
    <scope>NUCLEOTIDE SEQUENCE</scope>
    <source>
        <strain evidence="1">NZFS 2646</strain>
        <strain evidence="2">NZFS 3630</strain>
    </source>
</reference>
<dbReference type="EMBL" id="JPWU03000370">
    <property type="protein sequence ID" value="KAG2518309.1"/>
    <property type="molecule type" value="Genomic_DNA"/>
</dbReference>
<evidence type="ECO:0000313" key="6">
    <source>
        <dbReference type="Proteomes" id="UP000285883"/>
    </source>
</evidence>
<keyword evidence="5" id="KW-1185">Reference proteome</keyword>
<reference evidence="5 6" key="2">
    <citation type="submission" date="2018-07" db="EMBL/GenBank/DDBJ databases">
        <title>Genome sequencing of oomycete isolates from Chile give support for New Zealand origin for Phytophthora kernoviae and make available the first Nothophytophthora sp. genome.</title>
        <authorList>
            <person name="Studholme D.J."/>
            <person name="Sanfuentes E."/>
            <person name="Panda P."/>
            <person name="Hill R."/>
            <person name="Sambles C."/>
            <person name="Grant M."/>
            <person name="Williams N.M."/>
            <person name="Mcdougal R.L."/>
        </authorList>
    </citation>
    <scope>NUCLEOTIDE SEQUENCE [LARGE SCALE GENOMIC DNA]</scope>
    <source>
        <strain evidence="3">Chile2</strain>
        <strain evidence="4">Chile4</strain>
    </source>
</reference>
<evidence type="ECO:0000313" key="3">
    <source>
        <dbReference type="EMBL" id="RLN38374.1"/>
    </source>
</evidence>
<dbReference type="EMBL" id="MAYM02000446">
    <property type="protein sequence ID" value="RLN38374.1"/>
    <property type="molecule type" value="Genomic_DNA"/>
</dbReference>
<dbReference type="EMBL" id="JPWV03000368">
    <property type="protein sequence ID" value="KAG2514620.1"/>
    <property type="molecule type" value="Genomic_DNA"/>
</dbReference>
<protein>
    <submittedName>
        <fullName evidence="3">Uncharacterized protein</fullName>
    </submittedName>
</protein>
<sequence>METPALLPLPLHPRRAQQLFQEILLTDAQSTPELSCQALPQRLHQLQRLNLSGIHEAKRGTTFQRIRTAADAVLQIETETVTLRLAKDGSTLQIALEDDYRVAVSIPLLDIQAIILHTTPVHSFSFQLDSCGDGCDNNIGNTTVNENASDFSDIFISTSDEILNRWIVTLTCGINAFQQQLQQTRTQSPDFKAAQLVWQAARLRIFELAEIMPLPAAIDHVSRSIPEQDFQSAALRSYLYLLRCDL</sequence>
<name>A0A421FE81_9STRA</name>
<gene>
    <name evidence="3" type="ORF">BBI17_007852</name>
    <name evidence="4" type="ORF">BBO99_00007889</name>
    <name evidence="1" type="ORF">JM16_007534</name>
    <name evidence="2" type="ORF">JM18_007473</name>
</gene>
<evidence type="ECO:0000313" key="5">
    <source>
        <dbReference type="Proteomes" id="UP000285624"/>
    </source>
</evidence>
<accession>A0A421FE81</accession>
<comment type="caution">
    <text evidence="3">The sequence shown here is derived from an EMBL/GenBank/DDBJ whole genome shotgun (WGS) entry which is preliminary data.</text>
</comment>
<evidence type="ECO:0000313" key="1">
    <source>
        <dbReference type="EMBL" id="KAG2514620.1"/>
    </source>
</evidence>